<keyword evidence="2" id="KW-0805">Transcription regulation</keyword>
<dbReference type="Gene3D" id="1.10.1740.10">
    <property type="match status" value="1"/>
</dbReference>
<dbReference type="EMBL" id="CP066776">
    <property type="protein sequence ID" value="QQL44848.1"/>
    <property type="molecule type" value="Genomic_DNA"/>
</dbReference>
<dbReference type="PANTHER" id="PTHR43133">
    <property type="entry name" value="RNA POLYMERASE ECF-TYPE SIGMA FACTO"/>
    <property type="match status" value="1"/>
</dbReference>
<dbReference type="Proteomes" id="UP000475117">
    <property type="component" value="Chromosome"/>
</dbReference>
<dbReference type="GO" id="GO:0003677">
    <property type="term" value="F:DNA binding"/>
    <property type="evidence" value="ECO:0007669"/>
    <property type="project" value="UniProtKB-KW"/>
</dbReference>
<accession>A0A6B3LCV4</accession>
<dbReference type="InterPro" id="IPR013249">
    <property type="entry name" value="RNA_pol_sigma70_r4_t2"/>
</dbReference>
<reference evidence="9 10" key="1">
    <citation type="submission" date="2020-12" db="EMBL/GenBank/DDBJ databases">
        <title>Sulforoseuscoccus oceanibium gen. nov., sp. nov., a representative of the phylum Verrucomicrobia with special cytoplasmic membrane, and proposal of Sulforoseuscoccusaceae fam. nov.</title>
        <authorList>
            <person name="Xi F."/>
        </authorList>
    </citation>
    <scope>NUCLEOTIDE SEQUENCE [LARGE SCALE GENOMIC DNA]</scope>
    <source>
        <strain evidence="9 10">T37</strain>
    </source>
</reference>
<sequence>MGRASSSKSSAETTSSGVDPALFHSLVNQYYEDLFRFALSLAKSQSDASDLTQETFLVFASKGNQLRDPAKAKSWLFTTLYHEFLRRRRKDQRLVFTEESEPFDGDGGERTPSQDVDSRMVVDALATLDESHRAPLTLFYLQGYAYREIAEILELPIGTVMSRLSRAKAALRKALANPKLGEQMAAQREQQSGGAVVPMPKPRKRSGGGH</sequence>
<dbReference type="KEGG" id="soa:G3M56_013365"/>
<evidence type="ECO:0000256" key="4">
    <source>
        <dbReference type="ARBA" id="ARBA00023125"/>
    </source>
</evidence>
<feature type="domain" description="RNA polymerase sigma-70 region 2" evidence="7">
    <location>
        <begin position="26"/>
        <end position="93"/>
    </location>
</feature>
<keyword evidence="5" id="KW-0804">Transcription</keyword>
<name>A0A6B3LCV4_9BACT</name>
<protein>
    <submittedName>
        <fullName evidence="9">Sigma-70 family RNA polymerase sigma factor</fullName>
    </submittedName>
</protein>
<evidence type="ECO:0000313" key="9">
    <source>
        <dbReference type="EMBL" id="QQL44848.1"/>
    </source>
</evidence>
<dbReference type="PANTHER" id="PTHR43133:SF8">
    <property type="entry name" value="RNA POLYMERASE SIGMA FACTOR HI_1459-RELATED"/>
    <property type="match status" value="1"/>
</dbReference>
<dbReference type="InterPro" id="IPR013325">
    <property type="entry name" value="RNA_pol_sigma_r2"/>
</dbReference>
<proteinExistence type="inferred from homology"/>
<keyword evidence="3" id="KW-0731">Sigma factor</keyword>
<dbReference type="RefSeq" id="WP_164364643.1">
    <property type="nucleotide sequence ID" value="NZ_CP066776.1"/>
</dbReference>
<dbReference type="SUPFAM" id="SSF88659">
    <property type="entry name" value="Sigma3 and sigma4 domains of RNA polymerase sigma factors"/>
    <property type="match status" value="1"/>
</dbReference>
<feature type="compositionally biased region" description="Basic residues" evidence="6">
    <location>
        <begin position="201"/>
        <end position="210"/>
    </location>
</feature>
<evidence type="ECO:0000313" key="10">
    <source>
        <dbReference type="Proteomes" id="UP000475117"/>
    </source>
</evidence>
<keyword evidence="4" id="KW-0238">DNA-binding</keyword>
<dbReference type="Pfam" id="PF04542">
    <property type="entry name" value="Sigma70_r2"/>
    <property type="match status" value="1"/>
</dbReference>
<dbReference type="SUPFAM" id="SSF88946">
    <property type="entry name" value="Sigma2 domain of RNA polymerase sigma factors"/>
    <property type="match status" value="1"/>
</dbReference>
<evidence type="ECO:0000256" key="5">
    <source>
        <dbReference type="ARBA" id="ARBA00023163"/>
    </source>
</evidence>
<feature type="region of interest" description="Disordered" evidence="6">
    <location>
        <begin position="182"/>
        <end position="210"/>
    </location>
</feature>
<evidence type="ECO:0000259" key="7">
    <source>
        <dbReference type="Pfam" id="PF04542"/>
    </source>
</evidence>
<dbReference type="Gene3D" id="1.10.10.10">
    <property type="entry name" value="Winged helix-like DNA-binding domain superfamily/Winged helix DNA-binding domain"/>
    <property type="match status" value="1"/>
</dbReference>
<evidence type="ECO:0000256" key="3">
    <source>
        <dbReference type="ARBA" id="ARBA00023082"/>
    </source>
</evidence>
<organism evidence="9 10">
    <name type="scientific">Sulfuriroseicoccus oceanibius</name>
    <dbReference type="NCBI Taxonomy" id="2707525"/>
    <lineage>
        <taxon>Bacteria</taxon>
        <taxon>Pseudomonadati</taxon>
        <taxon>Verrucomicrobiota</taxon>
        <taxon>Verrucomicrobiia</taxon>
        <taxon>Verrucomicrobiales</taxon>
        <taxon>Verrucomicrobiaceae</taxon>
        <taxon>Sulfuriroseicoccus</taxon>
    </lineage>
</organism>
<feature type="domain" description="RNA polymerase sigma factor 70 region 4 type 2" evidence="8">
    <location>
        <begin position="119"/>
        <end position="171"/>
    </location>
</feature>
<dbReference type="InterPro" id="IPR036388">
    <property type="entry name" value="WH-like_DNA-bd_sf"/>
</dbReference>
<evidence type="ECO:0000256" key="6">
    <source>
        <dbReference type="SAM" id="MobiDB-lite"/>
    </source>
</evidence>
<dbReference type="InterPro" id="IPR039425">
    <property type="entry name" value="RNA_pol_sigma-70-like"/>
</dbReference>
<keyword evidence="10" id="KW-1185">Reference proteome</keyword>
<dbReference type="NCBIfam" id="TIGR02937">
    <property type="entry name" value="sigma70-ECF"/>
    <property type="match status" value="1"/>
</dbReference>
<dbReference type="InterPro" id="IPR007627">
    <property type="entry name" value="RNA_pol_sigma70_r2"/>
</dbReference>
<dbReference type="Pfam" id="PF08281">
    <property type="entry name" value="Sigma70_r4_2"/>
    <property type="match status" value="1"/>
</dbReference>
<dbReference type="InterPro" id="IPR013324">
    <property type="entry name" value="RNA_pol_sigma_r3/r4-like"/>
</dbReference>
<evidence type="ECO:0000259" key="8">
    <source>
        <dbReference type="Pfam" id="PF08281"/>
    </source>
</evidence>
<dbReference type="InterPro" id="IPR014284">
    <property type="entry name" value="RNA_pol_sigma-70_dom"/>
</dbReference>
<dbReference type="GO" id="GO:0006352">
    <property type="term" value="P:DNA-templated transcription initiation"/>
    <property type="evidence" value="ECO:0007669"/>
    <property type="project" value="InterPro"/>
</dbReference>
<gene>
    <name evidence="9" type="ORF">G3M56_013365</name>
</gene>
<comment type="similarity">
    <text evidence="1">Belongs to the sigma-70 factor family. ECF subfamily.</text>
</comment>
<evidence type="ECO:0000256" key="2">
    <source>
        <dbReference type="ARBA" id="ARBA00023015"/>
    </source>
</evidence>
<evidence type="ECO:0000256" key="1">
    <source>
        <dbReference type="ARBA" id="ARBA00010641"/>
    </source>
</evidence>
<dbReference type="AlphaFoldDB" id="A0A6B3LCV4"/>
<dbReference type="CDD" id="cd06171">
    <property type="entry name" value="Sigma70_r4"/>
    <property type="match status" value="1"/>
</dbReference>
<dbReference type="GO" id="GO:0016987">
    <property type="term" value="F:sigma factor activity"/>
    <property type="evidence" value="ECO:0007669"/>
    <property type="project" value="UniProtKB-KW"/>
</dbReference>